<dbReference type="AlphaFoldDB" id="A0A9N9WRH2"/>
<keyword evidence="9" id="KW-1185">Reference proteome</keyword>
<organism evidence="8 9">
    <name type="scientific">Chironomus riparius</name>
    <dbReference type="NCBI Taxonomy" id="315576"/>
    <lineage>
        <taxon>Eukaryota</taxon>
        <taxon>Metazoa</taxon>
        <taxon>Ecdysozoa</taxon>
        <taxon>Arthropoda</taxon>
        <taxon>Hexapoda</taxon>
        <taxon>Insecta</taxon>
        <taxon>Pterygota</taxon>
        <taxon>Neoptera</taxon>
        <taxon>Endopterygota</taxon>
        <taxon>Diptera</taxon>
        <taxon>Nematocera</taxon>
        <taxon>Chironomoidea</taxon>
        <taxon>Chironomidae</taxon>
        <taxon>Chironominae</taxon>
        <taxon>Chironomus</taxon>
    </lineage>
</organism>
<reference evidence="8" key="2">
    <citation type="submission" date="2022-10" db="EMBL/GenBank/DDBJ databases">
        <authorList>
            <consortium name="ENA_rothamsted_submissions"/>
            <consortium name="culmorum"/>
            <person name="King R."/>
        </authorList>
    </citation>
    <scope>NUCLEOTIDE SEQUENCE</scope>
</reference>
<keyword evidence="2" id="KW-0521">NADP</keyword>
<dbReference type="FunFam" id="3.20.20.100:FF:000002">
    <property type="entry name" value="2,5-diketo-D-gluconic acid reductase A"/>
    <property type="match status" value="1"/>
</dbReference>
<dbReference type="Proteomes" id="UP001153620">
    <property type="component" value="Chromosome 2"/>
</dbReference>
<dbReference type="InterPro" id="IPR023210">
    <property type="entry name" value="NADP_OxRdtase_dom"/>
</dbReference>
<feature type="domain" description="NADP-dependent oxidoreductase" evidence="7">
    <location>
        <begin position="16"/>
        <end position="276"/>
    </location>
</feature>
<evidence type="ECO:0000313" key="9">
    <source>
        <dbReference type="Proteomes" id="UP001153620"/>
    </source>
</evidence>
<evidence type="ECO:0000256" key="1">
    <source>
        <dbReference type="ARBA" id="ARBA00007905"/>
    </source>
</evidence>
<dbReference type="PROSITE" id="PS00798">
    <property type="entry name" value="ALDOKETO_REDUCTASE_1"/>
    <property type="match status" value="1"/>
</dbReference>
<dbReference type="InterPro" id="IPR018170">
    <property type="entry name" value="Aldo/ket_reductase_CS"/>
</dbReference>
<evidence type="ECO:0000313" key="8">
    <source>
        <dbReference type="EMBL" id="CAG9802332.1"/>
    </source>
</evidence>
<dbReference type="PRINTS" id="PR00069">
    <property type="entry name" value="ALDKETRDTASE"/>
</dbReference>
<dbReference type="PIRSF" id="PIRSF000097">
    <property type="entry name" value="AKR"/>
    <property type="match status" value="1"/>
</dbReference>
<dbReference type="InterPro" id="IPR020471">
    <property type="entry name" value="AKR"/>
</dbReference>
<dbReference type="PROSITE" id="PS00062">
    <property type="entry name" value="ALDOKETO_REDUCTASE_2"/>
    <property type="match status" value="1"/>
</dbReference>
<keyword evidence="3" id="KW-0560">Oxidoreductase</keyword>
<feature type="binding site" evidence="5">
    <location>
        <position position="114"/>
    </location>
    <ligand>
        <name>substrate</name>
    </ligand>
</feature>
<evidence type="ECO:0000256" key="6">
    <source>
        <dbReference type="PIRSR" id="PIRSR000097-3"/>
    </source>
</evidence>
<evidence type="ECO:0000256" key="3">
    <source>
        <dbReference type="ARBA" id="ARBA00023002"/>
    </source>
</evidence>
<evidence type="ECO:0000256" key="2">
    <source>
        <dbReference type="ARBA" id="ARBA00022857"/>
    </source>
</evidence>
<accession>A0A9N9WRH2</accession>
<dbReference type="EMBL" id="OU895878">
    <property type="protein sequence ID" value="CAG9802332.1"/>
    <property type="molecule type" value="Genomic_DNA"/>
</dbReference>
<comment type="similarity">
    <text evidence="1">Belongs to the aldo/keto reductase family.</text>
</comment>
<dbReference type="OrthoDB" id="416253at2759"/>
<proteinExistence type="inferred from homology"/>
<gene>
    <name evidence="8" type="ORF">CHIRRI_LOCUS5244</name>
</gene>
<evidence type="ECO:0000256" key="4">
    <source>
        <dbReference type="PIRSR" id="PIRSR000097-1"/>
    </source>
</evidence>
<dbReference type="SUPFAM" id="SSF51430">
    <property type="entry name" value="NAD(P)-linked oxidoreductase"/>
    <property type="match status" value="1"/>
</dbReference>
<dbReference type="InterPro" id="IPR036812">
    <property type="entry name" value="NAD(P)_OxRdtase_dom_sf"/>
</dbReference>
<dbReference type="PANTHER" id="PTHR43827">
    <property type="entry name" value="2,5-DIKETO-D-GLUCONIC ACID REDUCTASE"/>
    <property type="match status" value="1"/>
</dbReference>
<evidence type="ECO:0000259" key="7">
    <source>
        <dbReference type="Pfam" id="PF00248"/>
    </source>
</evidence>
<evidence type="ECO:0000256" key="5">
    <source>
        <dbReference type="PIRSR" id="PIRSR000097-2"/>
    </source>
</evidence>
<reference evidence="8" key="1">
    <citation type="submission" date="2022-01" db="EMBL/GenBank/DDBJ databases">
        <authorList>
            <person name="King R."/>
        </authorList>
    </citation>
    <scope>NUCLEOTIDE SEQUENCE</scope>
</reference>
<dbReference type="PANTHER" id="PTHR43827:SF3">
    <property type="entry name" value="NADP-DEPENDENT OXIDOREDUCTASE DOMAIN-CONTAINING PROTEIN"/>
    <property type="match status" value="1"/>
</dbReference>
<dbReference type="Gene3D" id="3.20.20.100">
    <property type="entry name" value="NADP-dependent oxidoreductase domain"/>
    <property type="match status" value="1"/>
</dbReference>
<feature type="site" description="Lowers pKa of active site Tyr" evidence="6">
    <location>
        <position position="79"/>
    </location>
</feature>
<sequence>MAKEFTLNTGYKIPMIGLGTYLITETDFTNKVIDEALTAGYRLFDTAHMYNNEKFLGVAFKSLLKKHKLKRQDIFITTKFVPSTNYKTEEDYHKLVKESLENLQVDYLDLLLLHWPGVYGLPNKSKEVIKYRHNAWKALSKFKEQGLIRSIGVSNFLIRHLEELKTECNVIPALNQVEYHPHYFDLELLDYCKKKGILMQAYSSLGTSGDRSLRNHKTVRNIAKELNKSSSQILLRWATLRDVAIIPKASSKDHLFENISLNFEIPKDKMESLDRLCINERFDWDPNDII</sequence>
<name>A0A9N9WRH2_9DIPT</name>
<dbReference type="Pfam" id="PF00248">
    <property type="entry name" value="Aldo_ket_red"/>
    <property type="match status" value="1"/>
</dbReference>
<feature type="active site" description="Proton donor" evidence="4">
    <location>
        <position position="50"/>
    </location>
</feature>
<dbReference type="GO" id="GO:0016616">
    <property type="term" value="F:oxidoreductase activity, acting on the CH-OH group of donors, NAD or NADP as acceptor"/>
    <property type="evidence" value="ECO:0007669"/>
    <property type="project" value="UniProtKB-ARBA"/>
</dbReference>
<protein>
    <recommendedName>
        <fullName evidence="7">NADP-dependent oxidoreductase domain-containing protein</fullName>
    </recommendedName>
</protein>